<proteinExistence type="predicted"/>
<protein>
    <recommendedName>
        <fullName evidence="1">Electron transfer flavoprotein small subunit</fullName>
    </recommendedName>
</protein>
<evidence type="ECO:0000313" key="3">
    <source>
        <dbReference type="EMBL" id="CUN15555.1"/>
    </source>
</evidence>
<evidence type="ECO:0000313" key="8">
    <source>
        <dbReference type="EMBL" id="RHK36809.1"/>
    </source>
</evidence>
<evidence type="ECO:0000313" key="15">
    <source>
        <dbReference type="Proteomes" id="UP000284621"/>
    </source>
</evidence>
<dbReference type="Proteomes" id="UP000095390">
    <property type="component" value="Unassembled WGS sequence"/>
</dbReference>
<evidence type="ECO:0000313" key="13">
    <source>
        <dbReference type="Proteomes" id="UP000283497"/>
    </source>
</evidence>
<dbReference type="InterPro" id="IPR033948">
    <property type="entry name" value="ETF_beta_N"/>
</dbReference>
<dbReference type="RefSeq" id="WP_005343423.1">
    <property type="nucleotide sequence ID" value="NZ_BLYK01000045.1"/>
</dbReference>
<sequence>MKIVVCVKQVPDTKGGVKFKPDGTLDRAAMLTIMNPDDKAGLEAALRIKDETGAEVTVVTMGLPKAEEVLREAMAMGADKGILVTDRVLGGADTWATSTTIAGALRNIDYDLIITGRQAIDGDTAQVGPQIAEHLDLPLISYAQDIKVEGDSVIVQRQYDDRYHVLKAKMPCVITALSELNEPRYMTPGGIFDAYDAEITTWGRKDLKDVDDSNLGLAGSPTQIAKASDKVRKGKGVMMTAETAEEGVEYIMDKLLTKHVI</sequence>
<dbReference type="SUPFAM" id="SSF52402">
    <property type="entry name" value="Adenine nucleotide alpha hydrolases-like"/>
    <property type="match status" value="1"/>
</dbReference>
<organism evidence="4 11">
    <name type="scientific">Anaerobutyricum hallii</name>
    <dbReference type="NCBI Taxonomy" id="39488"/>
    <lineage>
        <taxon>Bacteria</taxon>
        <taxon>Bacillati</taxon>
        <taxon>Bacillota</taxon>
        <taxon>Clostridia</taxon>
        <taxon>Lachnospirales</taxon>
        <taxon>Lachnospiraceae</taxon>
        <taxon>Anaerobutyricum</taxon>
    </lineage>
</organism>
<evidence type="ECO:0000313" key="7">
    <source>
        <dbReference type="EMBL" id="RHC62389.1"/>
    </source>
</evidence>
<name>A0A174ATR7_9FIRM</name>
<gene>
    <name evidence="4" type="primary">etfB_1</name>
    <name evidence="3" type="synonym">etfB_2</name>
    <name evidence="8" type="ORF">DW068_12070</name>
    <name evidence="7" type="ORF">DW833_11385</name>
    <name evidence="6" type="ORF">DW972_13415</name>
    <name evidence="9" type="ORF">DWZ29_12265</name>
    <name evidence="5" type="ORF">DXD91_12125</name>
    <name evidence="4" type="ORF">ERS852450_00844</name>
    <name evidence="3" type="ORF">ERS852578_02530</name>
</gene>
<dbReference type="Proteomes" id="UP000262524">
    <property type="component" value="Unassembled WGS sequence"/>
</dbReference>
<dbReference type="OrthoDB" id="9804960at2"/>
<dbReference type="EMBL" id="QRQO01000040">
    <property type="protein sequence ID" value="RHN11276.1"/>
    <property type="molecule type" value="Genomic_DNA"/>
</dbReference>
<reference evidence="10 11" key="1">
    <citation type="submission" date="2015-09" db="EMBL/GenBank/DDBJ databases">
        <authorList>
            <consortium name="Pathogen Informatics"/>
        </authorList>
    </citation>
    <scope>NUCLEOTIDE SEQUENCE [LARGE SCALE GENOMIC DNA]</scope>
    <source>
        <strain evidence="4 11">2789STDY5834835</strain>
        <strain evidence="3 10">2789STDY5834966</strain>
    </source>
</reference>
<evidence type="ECO:0000256" key="1">
    <source>
        <dbReference type="ARBA" id="ARBA00042002"/>
    </source>
</evidence>
<dbReference type="EMBL" id="QSEP01000127">
    <property type="protein sequence ID" value="RGZ78490.1"/>
    <property type="molecule type" value="Genomic_DNA"/>
</dbReference>
<accession>A0A174ATR7</accession>
<dbReference type="InterPro" id="IPR012255">
    <property type="entry name" value="ETF_b"/>
</dbReference>
<dbReference type="EMBL" id="QSID01000014">
    <property type="protein sequence ID" value="RHC62389.1"/>
    <property type="molecule type" value="Genomic_DNA"/>
</dbReference>
<evidence type="ECO:0000313" key="12">
    <source>
        <dbReference type="Proteomes" id="UP000262524"/>
    </source>
</evidence>
<dbReference type="Proteomes" id="UP000095679">
    <property type="component" value="Unassembled WGS sequence"/>
</dbReference>
<dbReference type="GO" id="GO:0009055">
    <property type="term" value="F:electron transfer activity"/>
    <property type="evidence" value="ECO:0007669"/>
    <property type="project" value="InterPro"/>
</dbReference>
<evidence type="ECO:0000313" key="9">
    <source>
        <dbReference type="EMBL" id="RHN11276.1"/>
    </source>
</evidence>
<keyword evidence="15" id="KW-1185">Reference proteome</keyword>
<dbReference type="Proteomes" id="UP000283700">
    <property type="component" value="Unassembled WGS sequence"/>
</dbReference>
<dbReference type="Proteomes" id="UP000283497">
    <property type="component" value="Unassembled WGS sequence"/>
</dbReference>
<dbReference type="Gene3D" id="3.40.50.620">
    <property type="entry name" value="HUPs"/>
    <property type="match status" value="1"/>
</dbReference>
<evidence type="ECO:0000313" key="10">
    <source>
        <dbReference type="Proteomes" id="UP000095390"/>
    </source>
</evidence>
<dbReference type="EMBL" id="QRNJ01000050">
    <property type="protein sequence ID" value="RHK36809.1"/>
    <property type="molecule type" value="Genomic_DNA"/>
</dbReference>
<evidence type="ECO:0000313" key="16">
    <source>
        <dbReference type="Proteomes" id="UP000286561"/>
    </source>
</evidence>
<dbReference type="Pfam" id="PF01012">
    <property type="entry name" value="ETF"/>
    <property type="match status" value="1"/>
</dbReference>
<dbReference type="CDD" id="cd01714">
    <property type="entry name" value="ETF_beta"/>
    <property type="match status" value="1"/>
</dbReference>
<dbReference type="Proteomes" id="UP000286561">
    <property type="component" value="Unassembled WGS sequence"/>
</dbReference>
<dbReference type="SMART" id="SM00893">
    <property type="entry name" value="ETF"/>
    <property type="match status" value="1"/>
</dbReference>
<dbReference type="GeneID" id="75049776"/>
<evidence type="ECO:0000313" key="4">
    <source>
        <dbReference type="EMBL" id="CUN90930.1"/>
    </source>
</evidence>
<dbReference type="EMBL" id="CYZL01000005">
    <property type="protein sequence ID" value="CUN90930.1"/>
    <property type="molecule type" value="Genomic_DNA"/>
</dbReference>
<evidence type="ECO:0000313" key="6">
    <source>
        <dbReference type="EMBL" id="RGZ78490.1"/>
    </source>
</evidence>
<evidence type="ECO:0000313" key="11">
    <source>
        <dbReference type="Proteomes" id="UP000095679"/>
    </source>
</evidence>
<dbReference type="EMBL" id="QSOE01000100">
    <property type="protein sequence ID" value="RGI82358.1"/>
    <property type="molecule type" value="Genomic_DNA"/>
</dbReference>
<evidence type="ECO:0000259" key="2">
    <source>
        <dbReference type="SMART" id="SM00893"/>
    </source>
</evidence>
<feature type="domain" description="Electron transfer flavoprotein alpha/beta-subunit N-terminal" evidence="2">
    <location>
        <begin position="22"/>
        <end position="210"/>
    </location>
</feature>
<dbReference type="PANTHER" id="PTHR21294:SF17">
    <property type="entry name" value="PROTEIN FIXA"/>
    <property type="match status" value="1"/>
</dbReference>
<evidence type="ECO:0000313" key="14">
    <source>
        <dbReference type="Proteomes" id="UP000283700"/>
    </source>
</evidence>
<dbReference type="PANTHER" id="PTHR21294">
    <property type="entry name" value="ELECTRON TRANSFER FLAVOPROTEIN BETA-SUBUNIT"/>
    <property type="match status" value="1"/>
</dbReference>
<dbReference type="InterPro" id="IPR014730">
    <property type="entry name" value="ETF_a/b_N"/>
</dbReference>
<dbReference type="PIRSF" id="PIRSF000090">
    <property type="entry name" value="Beta-ETF"/>
    <property type="match status" value="1"/>
</dbReference>
<dbReference type="EMBL" id="CYYC01000039">
    <property type="protein sequence ID" value="CUN15555.1"/>
    <property type="molecule type" value="Genomic_DNA"/>
</dbReference>
<dbReference type="AlphaFoldDB" id="A0A174ATR7"/>
<dbReference type="Proteomes" id="UP000284621">
    <property type="component" value="Unassembled WGS sequence"/>
</dbReference>
<reference evidence="12 13" key="2">
    <citation type="submission" date="2018-08" db="EMBL/GenBank/DDBJ databases">
        <title>A genome reference for cultivated species of the human gut microbiota.</title>
        <authorList>
            <person name="Zou Y."/>
            <person name="Xue W."/>
            <person name="Luo G."/>
        </authorList>
    </citation>
    <scope>NUCLEOTIDE SEQUENCE [LARGE SCALE GENOMIC DNA]</scope>
    <source>
        <strain evidence="9 14">AF31-17AC</strain>
        <strain evidence="8 13">AF45-14BH</strain>
        <strain evidence="7 15">AM34-3LB</strain>
        <strain evidence="6 16">AM48-23BH</strain>
        <strain evidence="5 12">TM10-1AC</strain>
    </source>
</reference>
<dbReference type="InterPro" id="IPR014729">
    <property type="entry name" value="Rossmann-like_a/b/a_fold"/>
</dbReference>
<evidence type="ECO:0000313" key="5">
    <source>
        <dbReference type="EMBL" id="RGI82358.1"/>
    </source>
</evidence>